<proteinExistence type="predicted"/>
<evidence type="ECO:0000313" key="1">
    <source>
        <dbReference type="EMBL" id="EER13147.1"/>
    </source>
</evidence>
<dbReference type="RefSeq" id="XP_002781352.1">
    <property type="nucleotide sequence ID" value="XM_002781306.1"/>
</dbReference>
<dbReference type="AlphaFoldDB" id="C5KQQ1"/>
<keyword evidence="2" id="KW-1185">Reference proteome</keyword>
<accession>C5KQQ1</accession>
<name>C5KQQ1_PERM5</name>
<dbReference type="InParanoid" id="C5KQQ1"/>
<protein>
    <submittedName>
        <fullName evidence="1">Uncharacterized protein</fullName>
    </submittedName>
</protein>
<organism evidence="2">
    <name type="scientific">Perkinsus marinus (strain ATCC 50983 / TXsc)</name>
    <dbReference type="NCBI Taxonomy" id="423536"/>
    <lineage>
        <taxon>Eukaryota</taxon>
        <taxon>Sar</taxon>
        <taxon>Alveolata</taxon>
        <taxon>Perkinsozoa</taxon>
        <taxon>Perkinsea</taxon>
        <taxon>Perkinsida</taxon>
        <taxon>Perkinsidae</taxon>
        <taxon>Perkinsus</taxon>
    </lineage>
</organism>
<dbReference type="GeneID" id="9056975"/>
<sequence>MTKEKKPHESKDEGIDGVQQQAAALGSLKSVTTRLKFSDVVSAPEGSFIRITDVDAPTCRSRWARLAIEVRMRSGDDGDDMEVEYENSFEEPLDARTAIGTHRVVSATATYLRDHQLQQGIEAMIAELLVKMPDDPWEHIGAWASARRKADAEGPS</sequence>
<dbReference type="OrthoDB" id="471454at2759"/>
<evidence type="ECO:0000313" key="2">
    <source>
        <dbReference type="Proteomes" id="UP000007800"/>
    </source>
</evidence>
<dbReference type="EMBL" id="GG675521">
    <property type="protein sequence ID" value="EER13147.1"/>
    <property type="molecule type" value="Genomic_DNA"/>
</dbReference>
<gene>
    <name evidence="1" type="ORF">Pmar_PMAR020736</name>
</gene>
<reference evidence="1 2" key="1">
    <citation type="submission" date="2008-07" db="EMBL/GenBank/DDBJ databases">
        <authorList>
            <person name="El-Sayed N."/>
            <person name="Caler E."/>
            <person name="Inman J."/>
            <person name="Amedeo P."/>
            <person name="Hass B."/>
            <person name="Wortman J."/>
        </authorList>
    </citation>
    <scope>NUCLEOTIDE SEQUENCE [LARGE SCALE GENOMIC DNA]</scope>
    <source>
        <strain evidence="2">ATCC 50983 / TXsc</strain>
    </source>
</reference>
<dbReference type="Proteomes" id="UP000007800">
    <property type="component" value="Unassembled WGS sequence"/>
</dbReference>